<sequence length="102" mass="10989">MCHPEPVHKAERIKTNWVEQINGHKQLTVRSTINADSSADVSMTLVVNSHGSGWSTGQTGWILIGPGGRPGRARLVRVQTGQTGLARTGRGSTDWAWVSMVG</sequence>
<comment type="caution">
    <text evidence="1">The sequence shown here is derived from an EMBL/GenBank/DDBJ whole genome shotgun (WGS) entry which is preliminary data.</text>
</comment>
<evidence type="ECO:0000313" key="2">
    <source>
        <dbReference type="Proteomes" id="UP001396334"/>
    </source>
</evidence>
<name>A0ABR2P8Q3_9ROSI</name>
<dbReference type="EMBL" id="JBBPBN010000077">
    <property type="protein sequence ID" value="KAK8984540.1"/>
    <property type="molecule type" value="Genomic_DNA"/>
</dbReference>
<gene>
    <name evidence="1" type="ORF">V6N11_047761</name>
</gene>
<keyword evidence="2" id="KW-1185">Reference proteome</keyword>
<proteinExistence type="predicted"/>
<dbReference type="Proteomes" id="UP001396334">
    <property type="component" value="Unassembled WGS sequence"/>
</dbReference>
<protein>
    <submittedName>
        <fullName evidence="1">Uncharacterized protein</fullName>
    </submittedName>
</protein>
<reference evidence="1 2" key="1">
    <citation type="journal article" date="2024" name="G3 (Bethesda)">
        <title>Genome assembly of Hibiscus sabdariffa L. provides insights into metabolisms of medicinal natural products.</title>
        <authorList>
            <person name="Kim T."/>
        </authorList>
    </citation>
    <scope>NUCLEOTIDE SEQUENCE [LARGE SCALE GENOMIC DNA]</scope>
    <source>
        <strain evidence="1">TK-2024</strain>
        <tissue evidence="1">Old leaves</tissue>
    </source>
</reference>
<accession>A0ABR2P8Q3</accession>
<evidence type="ECO:0000313" key="1">
    <source>
        <dbReference type="EMBL" id="KAK8984540.1"/>
    </source>
</evidence>
<organism evidence="1 2">
    <name type="scientific">Hibiscus sabdariffa</name>
    <name type="common">roselle</name>
    <dbReference type="NCBI Taxonomy" id="183260"/>
    <lineage>
        <taxon>Eukaryota</taxon>
        <taxon>Viridiplantae</taxon>
        <taxon>Streptophyta</taxon>
        <taxon>Embryophyta</taxon>
        <taxon>Tracheophyta</taxon>
        <taxon>Spermatophyta</taxon>
        <taxon>Magnoliopsida</taxon>
        <taxon>eudicotyledons</taxon>
        <taxon>Gunneridae</taxon>
        <taxon>Pentapetalae</taxon>
        <taxon>rosids</taxon>
        <taxon>malvids</taxon>
        <taxon>Malvales</taxon>
        <taxon>Malvaceae</taxon>
        <taxon>Malvoideae</taxon>
        <taxon>Hibiscus</taxon>
    </lineage>
</organism>